<proteinExistence type="inferred from homology"/>
<dbReference type="GO" id="GO:0006355">
    <property type="term" value="P:regulation of DNA-templated transcription"/>
    <property type="evidence" value="ECO:0007669"/>
    <property type="project" value="InterPro"/>
</dbReference>
<dbReference type="SUPFAM" id="SSF52540">
    <property type="entry name" value="P-loop containing nucleoside triphosphate hydrolases"/>
    <property type="match status" value="1"/>
</dbReference>
<dbReference type="InterPro" id="IPR039187">
    <property type="entry name" value="SNO_AAA"/>
</dbReference>
<feature type="region of interest" description="Disordered" evidence="6">
    <location>
        <begin position="426"/>
        <end position="451"/>
    </location>
</feature>
<feature type="compositionally biased region" description="Pro residues" evidence="6">
    <location>
        <begin position="1071"/>
        <end position="1087"/>
    </location>
</feature>
<keyword evidence="2" id="KW-0479">Metal-binding</keyword>
<dbReference type="GO" id="GO:0005634">
    <property type="term" value="C:nucleus"/>
    <property type="evidence" value="ECO:0007669"/>
    <property type="project" value="TreeGrafter"/>
</dbReference>
<dbReference type="InterPro" id="IPR011011">
    <property type="entry name" value="Znf_FYVE_PHD"/>
</dbReference>
<keyword evidence="9" id="KW-1185">Reference proteome</keyword>
<dbReference type="Pfam" id="PF03004">
    <property type="entry name" value="Transposase_24"/>
    <property type="match status" value="1"/>
</dbReference>
<dbReference type="PROSITE" id="PS01359">
    <property type="entry name" value="ZF_PHD_1"/>
    <property type="match status" value="1"/>
</dbReference>
<keyword evidence="4" id="KW-0862">Zinc</keyword>
<evidence type="ECO:0000256" key="1">
    <source>
        <dbReference type="ARBA" id="ARBA00006992"/>
    </source>
</evidence>
<protein>
    <recommendedName>
        <fullName evidence="7">PHD-type domain-containing protein</fullName>
    </recommendedName>
</protein>
<feature type="region of interest" description="Disordered" evidence="6">
    <location>
        <begin position="1064"/>
        <end position="1101"/>
    </location>
</feature>
<feature type="compositionally biased region" description="Polar residues" evidence="6">
    <location>
        <begin position="628"/>
        <end position="653"/>
    </location>
</feature>
<name>A0AAQ3UAP4_PASNO</name>
<feature type="region of interest" description="Disordered" evidence="6">
    <location>
        <begin position="281"/>
        <end position="310"/>
    </location>
</feature>
<dbReference type="Pfam" id="PF23548">
    <property type="entry name" value="Zn_ribbon_FGT1_2"/>
    <property type="match status" value="2"/>
</dbReference>
<organism evidence="8 9">
    <name type="scientific">Paspalum notatum var. saurae</name>
    <dbReference type="NCBI Taxonomy" id="547442"/>
    <lineage>
        <taxon>Eukaryota</taxon>
        <taxon>Viridiplantae</taxon>
        <taxon>Streptophyta</taxon>
        <taxon>Embryophyta</taxon>
        <taxon>Tracheophyta</taxon>
        <taxon>Spermatophyta</taxon>
        <taxon>Magnoliopsida</taxon>
        <taxon>Liliopsida</taxon>
        <taxon>Poales</taxon>
        <taxon>Poaceae</taxon>
        <taxon>PACMAD clade</taxon>
        <taxon>Panicoideae</taxon>
        <taxon>Andropogonodae</taxon>
        <taxon>Paspaleae</taxon>
        <taxon>Paspalinae</taxon>
        <taxon>Paspalum</taxon>
    </lineage>
</organism>
<comment type="similarity">
    <text evidence="1">Belongs to the SBNO family.</text>
</comment>
<dbReference type="InterPro" id="IPR057024">
    <property type="entry name" value="Znr_FGT1_1"/>
</dbReference>
<dbReference type="GO" id="GO:0042393">
    <property type="term" value="F:histone binding"/>
    <property type="evidence" value="ECO:0007669"/>
    <property type="project" value="TreeGrafter"/>
</dbReference>
<reference evidence="8 9" key="1">
    <citation type="submission" date="2024-02" db="EMBL/GenBank/DDBJ databases">
        <title>High-quality chromosome-scale genome assembly of Pensacola bahiagrass (Paspalum notatum Flugge var. saurae).</title>
        <authorList>
            <person name="Vega J.M."/>
            <person name="Podio M."/>
            <person name="Orjuela J."/>
            <person name="Siena L.A."/>
            <person name="Pessino S.C."/>
            <person name="Combes M.C."/>
            <person name="Mariac C."/>
            <person name="Albertini E."/>
            <person name="Pupilli F."/>
            <person name="Ortiz J.P.A."/>
            <person name="Leblanc O."/>
        </authorList>
    </citation>
    <scope>NUCLEOTIDE SEQUENCE [LARGE SCALE GENOMIC DNA]</scope>
    <source>
        <strain evidence="8">R1</strain>
        <tissue evidence="8">Leaf</tissue>
    </source>
</reference>
<evidence type="ECO:0000256" key="3">
    <source>
        <dbReference type="ARBA" id="ARBA00022771"/>
    </source>
</evidence>
<feature type="region of interest" description="Disordered" evidence="6">
    <location>
        <begin position="353"/>
        <end position="401"/>
    </location>
</feature>
<dbReference type="InterPro" id="IPR001965">
    <property type="entry name" value="Znf_PHD"/>
</dbReference>
<dbReference type="SMART" id="SM00249">
    <property type="entry name" value="PHD"/>
    <property type="match status" value="1"/>
</dbReference>
<evidence type="ECO:0000313" key="8">
    <source>
        <dbReference type="EMBL" id="WVZ87054.1"/>
    </source>
</evidence>
<dbReference type="GO" id="GO:0031490">
    <property type="term" value="F:chromatin DNA binding"/>
    <property type="evidence" value="ECO:0007669"/>
    <property type="project" value="TreeGrafter"/>
</dbReference>
<dbReference type="PANTHER" id="PTHR12706">
    <property type="entry name" value="STRAWBERRY NOTCH-RELATED"/>
    <property type="match status" value="1"/>
</dbReference>
<dbReference type="Pfam" id="PF23547">
    <property type="entry name" value="Zn_ribbon_FGT1_1"/>
    <property type="match status" value="2"/>
</dbReference>
<dbReference type="InterPro" id="IPR057332">
    <property type="entry name" value="SBNO_a/b_dom"/>
</dbReference>
<feature type="compositionally biased region" description="Acidic residues" evidence="6">
    <location>
        <begin position="522"/>
        <end position="531"/>
    </location>
</feature>
<gene>
    <name evidence="8" type="ORF">U9M48_033752</name>
</gene>
<feature type="compositionally biased region" description="Polar residues" evidence="6">
    <location>
        <begin position="434"/>
        <end position="443"/>
    </location>
</feature>
<feature type="compositionally biased region" description="Polar residues" evidence="6">
    <location>
        <begin position="353"/>
        <end position="367"/>
    </location>
</feature>
<dbReference type="InterPro" id="IPR026741">
    <property type="entry name" value="SNO"/>
</dbReference>
<dbReference type="EMBL" id="CP144751">
    <property type="protein sequence ID" value="WVZ87054.1"/>
    <property type="molecule type" value="Genomic_DNA"/>
</dbReference>
<dbReference type="Gene3D" id="3.30.40.10">
    <property type="entry name" value="Zinc/RING finger domain, C3HC4 (zinc finger)"/>
    <property type="match status" value="1"/>
</dbReference>
<feature type="compositionally biased region" description="Polar residues" evidence="6">
    <location>
        <begin position="44"/>
        <end position="56"/>
    </location>
</feature>
<feature type="region of interest" description="Disordered" evidence="6">
    <location>
        <begin position="494"/>
        <end position="546"/>
    </location>
</feature>
<dbReference type="Pfam" id="PF25373">
    <property type="entry name" value="SBNO"/>
    <property type="match status" value="1"/>
</dbReference>
<dbReference type="Pfam" id="PF13871">
    <property type="entry name" value="Helicase_C_4"/>
    <property type="match status" value="1"/>
</dbReference>
<dbReference type="InterPro" id="IPR027417">
    <property type="entry name" value="P-loop_NTPase"/>
</dbReference>
<evidence type="ECO:0000256" key="4">
    <source>
        <dbReference type="ARBA" id="ARBA00022833"/>
    </source>
</evidence>
<evidence type="ECO:0000313" key="9">
    <source>
        <dbReference type="Proteomes" id="UP001341281"/>
    </source>
</evidence>
<dbReference type="InterPro" id="IPR026937">
    <property type="entry name" value="SBNO_Helicase_C_dom"/>
</dbReference>
<evidence type="ECO:0000256" key="5">
    <source>
        <dbReference type="PROSITE-ProRule" id="PRU00146"/>
    </source>
</evidence>
<evidence type="ECO:0000256" key="6">
    <source>
        <dbReference type="SAM" id="MobiDB-lite"/>
    </source>
</evidence>
<feature type="region of interest" description="Disordered" evidence="6">
    <location>
        <begin position="574"/>
        <end position="669"/>
    </location>
</feature>
<feature type="region of interest" description="Disordered" evidence="6">
    <location>
        <begin position="33"/>
        <end position="99"/>
    </location>
</feature>
<feature type="compositionally biased region" description="Polar residues" evidence="6">
    <location>
        <begin position="501"/>
        <end position="513"/>
    </location>
</feature>
<dbReference type="PANTHER" id="PTHR12706:SF13">
    <property type="entry name" value="PROTEIN FORGETTER 1"/>
    <property type="match status" value="1"/>
</dbReference>
<evidence type="ECO:0000259" key="7">
    <source>
        <dbReference type="PROSITE" id="PS50016"/>
    </source>
</evidence>
<dbReference type="InterPro" id="IPR013083">
    <property type="entry name" value="Znf_RING/FYVE/PHD"/>
</dbReference>
<feature type="compositionally biased region" description="Polar residues" evidence="6">
    <location>
        <begin position="281"/>
        <end position="294"/>
    </location>
</feature>
<accession>A0AAQ3UAP4</accession>
<dbReference type="InterPro" id="IPR004252">
    <property type="entry name" value="Probable_transposase_24"/>
</dbReference>
<dbReference type="PROSITE" id="PS50016">
    <property type="entry name" value="ZF_PHD_2"/>
    <property type="match status" value="1"/>
</dbReference>
<dbReference type="SUPFAM" id="SSF57903">
    <property type="entry name" value="FYVE/PHD zinc finger"/>
    <property type="match status" value="1"/>
</dbReference>
<feature type="compositionally biased region" description="Polar residues" evidence="6">
    <location>
        <begin position="574"/>
        <end position="620"/>
    </location>
</feature>
<dbReference type="GO" id="GO:0008270">
    <property type="term" value="F:zinc ion binding"/>
    <property type="evidence" value="ECO:0007669"/>
    <property type="project" value="UniProtKB-KW"/>
</dbReference>
<dbReference type="Proteomes" id="UP001341281">
    <property type="component" value="Chromosome 07"/>
</dbReference>
<keyword evidence="3 5" id="KW-0863">Zinc-finger</keyword>
<dbReference type="InterPro" id="IPR019787">
    <property type="entry name" value="Znf_PHD-finger"/>
</dbReference>
<feature type="domain" description="PHD-type" evidence="7">
    <location>
        <begin position="1690"/>
        <end position="1740"/>
    </location>
</feature>
<sequence>MKSLSSSKTGSGRRSGKITLWPVSGLVTKLHCNDKDHQGHPTETVATEPQLATPSPVSVLFSVPQAPPKRKLPPAPLGGSRRQRAMAPPPTAAAGDPSDAEPLEVRCVGCRETLEVDRGLTEFICPDCATPQSLPPELMPPPPPRRKALPLPRGAADVHGARLPCGACGALLSVPVGLTRCACPLCGADLAVDTERLRQYLLSSAATADAFPVVPLGASSLATPILQAREAHSERVHWANKDTARHKKQRNIYSGGPRIVTAETRNIETLNHVRPRAQHLPSSNVVHTKQSCQGNPHRVAEAPEDSANSARGRELGCIAHFNGTASTDINGASGHSIRPTSVNVEKRNIQTPKQIMQKPQKQLSCHVTSPEHARPESADAANHVQEKQQEPGNGANHREKECTRLENETIADNIKRRTRQMTVLNARGAEKKQGQATNDAQQQVRKEQSDSVICRELDDQVTHVENDQPGSCRIHKRKRKGLIAPNSGIQLRRSKRLVKDSSGQTNGHQSASPNGLMPSAILDDEQAESEPDERPTASPVRSLSDAPDIDRIINNLYTSSSPWHGIPQASSNELENLHSTTPPSSNANMSNPEHLSSNPEMSNPEHLSSNHEMSNSQHFSSNHEPEHFSSNPDMSNPEHLSSNPEISDPQHFSSNHETEQFSSNADMSDPEHFARTYIPLDVRRALAKLPSTSLIHHMMPQPNFDEAYLHDSIDSEGQDLQLASQNKGGRPRGLTLCLKVWTMPKGMRIPVSLNASGEPIGKEAATLSAFLGALARDGILAPLAYLDWRCVPDNNKDVMCHIVKLKFDIAPVGESWIVKKLGSKWRSWKALLKKQHFDTHETEEERLADRNPRVLEEQWRFLVAYWSTEAAQAASARNKASQVKVTRRHTSGTKSFARVIEEEKQKRPNKDAPSVEDLFILTHAPKDGRPMTKVAADAIARFREQYQNETEDTGSEFGLESLPNGRMRKGVWKASLKEAMEAKRKAEDEAAALRKELFAREGSQKRLQPDKASVKRARRYNSDLHLLVRCAGCHGVLAVSPGMTEFMCPNPKCRMAQRLPPELIPKCTPSSTPPPKSPAKPSLPPATQPRRGAPPAQGVDPTKIQLPCARCQAILNVPHGLARFRCPQCGVDLAVDHAKLQNFLASSNNTAPSGPGPTTQGPPAPFLTMLSPGVAQPLQLVAGATIPMVLPAAEPPEEINEVAIDVEREEDEGGTVGETFTDYRPPKLSLGLSHPDPVVETSSLSAVQPPEPTYSLNIMDELDETKALSCLQIETIVYACQRHLHHLPTGDRTGFFIGDGAGVGKGRTIAGLIWENWQQGRHKAVWVSVGSDLKYDARRDLDDVGAKCVQVHPLNKLPYSKLDSKAIGIKDGLNSIVRERSLPFAATGSMCHKAKNLIPDAGSQPTRTGKAVLEIQEKLPKARVVYCSATGASEPRNLGYMIRLGLWGEGTSFHNFPQFLGALEKGGVGALELVAMDMKARGMYVCRTLSYKGVDFDIVEASLEERMMNMYRKAAEFWSELRLELLSAIELFAEDKGNSNQIWRLYWASHQRFFRHMCMSAKVPAVVRLAKEALADNKCVVIGLQSTGEARTEEAVTKYGVEMEDFVSGPRELLLKLVEENYPLPPKPDSFQQGEEKVTEIQRKRHSALDVSFKGRVRKVAKMVDVSDDDTDDYSPSESDHESTESDEEFHMCQICNTEEEKSLLLHCSGCSRHVHPSCLTPPWTGMMTDDWACYTCKIIEDEEKEQDANVADFSKRYDTAVEKRLKILDIIRSLDLPNNPLDDIIDQLGGPDNVAEITGRRGMLVRASDGKGVIYQARNAKEVSMEMINMHEKQQFMDGKKLIAIISEAGSAGVSLHADRRAKNQRRRVHITLELPWSADRAIQQFGRTHRSNQTSAPQYRLLFTNLGGEKRFASIVAKRLESLGALTQGDRRAGPSLSAFNYDSNYGKKALTMMYRGIMEQDSFPVVPPGCSDDETSIQEFINEAKSALVSVGIIRDAVICNGKDSGKLSGRIVDSDMHDVARFLNRLLGLPPNIQNRLFDLFTSILDIVLHNARIEGQLDSGIVDIKAKNVELKESPKTVHTDSLSGASTVLFTFTIDRGVTWESAKEMLDEKQKDGASSSYDGFYESRREWMGRRHFTLALEGSTEGMLKIIRPAIGEALREMPSSELKSKYRKVSSVDKVNKGWQEEYDASSKQCMHGSKCKIGSYCTVGRRLQEVNILGGLILPVWGTIEKALAKQVRQIHRRIRVVRLVTTNDSQRIVGLLIPNSAVESGYNGSRILMIDMERLHFCCPLTFILPFVLMSLQSRCTFDFVSREVAS</sequence>
<feature type="region of interest" description="Disordered" evidence="6">
    <location>
        <begin position="1667"/>
        <end position="1687"/>
    </location>
</feature>
<dbReference type="Pfam" id="PF00628">
    <property type="entry name" value="PHD"/>
    <property type="match status" value="1"/>
</dbReference>
<evidence type="ECO:0000256" key="2">
    <source>
        <dbReference type="ARBA" id="ARBA00022723"/>
    </source>
</evidence>
<dbReference type="InterPro" id="IPR019786">
    <property type="entry name" value="Zinc_finger_PHD-type_CS"/>
</dbReference>
<dbReference type="InterPro" id="IPR057025">
    <property type="entry name" value="Znr_FGT1_2"/>
</dbReference>
<dbReference type="Pfam" id="PF13872">
    <property type="entry name" value="AAA_34"/>
    <property type="match status" value="2"/>
</dbReference>